<dbReference type="AlphaFoldDB" id="A0A8B5XTW0"/>
<keyword evidence="1" id="KW-0812">Transmembrane</keyword>
<keyword evidence="1" id="KW-1133">Transmembrane helix</keyword>
<sequence length="90" mass="10563">MPHDKMVLKGKVDVDVYTALYFISIILFFLLLLGSRVTYKTNQQDSIQIEQKLDSKRIKIYDNMTYIKPGYSTKNHEYIKDDKGSRLLDV</sequence>
<evidence type="ECO:0000313" key="2">
    <source>
        <dbReference type="EMBL" id="TVX77717.1"/>
    </source>
</evidence>
<reference evidence="2 3" key="1">
    <citation type="submission" date="2019-07" db="EMBL/GenBank/DDBJ databases">
        <title>Genome assembly of Bacillus simplex strain GGC-P6A.</title>
        <authorList>
            <person name="Jennings M.E."/>
            <person name="Barton H.A."/>
        </authorList>
    </citation>
    <scope>NUCLEOTIDE SEQUENCE [LARGE SCALE GENOMIC DNA]</scope>
    <source>
        <strain evidence="2 3">GGC-P6A</strain>
    </source>
</reference>
<organism evidence="2 3">
    <name type="scientific">Peribacillus simplex</name>
    <dbReference type="NCBI Taxonomy" id="1478"/>
    <lineage>
        <taxon>Bacteria</taxon>
        <taxon>Bacillati</taxon>
        <taxon>Bacillota</taxon>
        <taxon>Bacilli</taxon>
        <taxon>Bacillales</taxon>
        <taxon>Bacillaceae</taxon>
        <taxon>Peribacillus</taxon>
    </lineage>
</organism>
<proteinExistence type="predicted"/>
<name>A0A8B5XTW0_9BACI</name>
<feature type="transmembrane region" description="Helical" evidence="1">
    <location>
        <begin position="20"/>
        <end position="39"/>
    </location>
</feature>
<protein>
    <submittedName>
        <fullName evidence="2">Uncharacterized protein</fullName>
    </submittedName>
</protein>
<accession>A0A8B5XTW0</accession>
<dbReference type="EMBL" id="VNKI01000011">
    <property type="protein sequence ID" value="TVX77717.1"/>
    <property type="molecule type" value="Genomic_DNA"/>
</dbReference>
<dbReference type="Proteomes" id="UP000317770">
    <property type="component" value="Unassembled WGS sequence"/>
</dbReference>
<evidence type="ECO:0000313" key="3">
    <source>
        <dbReference type="Proteomes" id="UP000317770"/>
    </source>
</evidence>
<keyword evidence="1" id="KW-0472">Membrane</keyword>
<gene>
    <name evidence="2" type="ORF">FQP34_21480</name>
</gene>
<evidence type="ECO:0000256" key="1">
    <source>
        <dbReference type="SAM" id="Phobius"/>
    </source>
</evidence>
<comment type="caution">
    <text evidence="2">The sequence shown here is derived from an EMBL/GenBank/DDBJ whole genome shotgun (WGS) entry which is preliminary data.</text>
</comment>